<reference evidence="2 3" key="1">
    <citation type="journal article" date="2016" name="Nat. Commun.">
        <title>Thousands of microbial genomes shed light on interconnected biogeochemical processes in an aquifer system.</title>
        <authorList>
            <person name="Anantharaman K."/>
            <person name="Brown C.T."/>
            <person name="Hug L.A."/>
            <person name="Sharon I."/>
            <person name="Castelle C.J."/>
            <person name="Probst A.J."/>
            <person name="Thomas B.C."/>
            <person name="Singh A."/>
            <person name="Wilkins M.J."/>
            <person name="Karaoz U."/>
            <person name="Brodie E.L."/>
            <person name="Williams K.H."/>
            <person name="Hubbard S.S."/>
            <person name="Banfield J.F."/>
        </authorList>
    </citation>
    <scope>NUCLEOTIDE SEQUENCE [LARGE SCALE GENOMIC DNA]</scope>
    <source>
        <strain evidence="3">RIFCSPLOWO2_12_FULL_64_10</strain>
    </source>
</reference>
<feature type="transmembrane region" description="Helical" evidence="1">
    <location>
        <begin position="190"/>
        <end position="217"/>
    </location>
</feature>
<dbReference type="Proteomes" id="UP000178606">
    <property type="component" value="Unassembled WGS sequence"/>
</dbReference>
<dbReference type="AlphaFoldDB" id="A0A1F6CHS1"/>
<evidence type="ECO:0000313" key="3">
    <source>
        <dbReference type="Proteomes" id="UP000178606"/>
    </source>
</evidence>
<feature type="transmembrane region" description="Helical" evidence="1">
    <location>
        <begin position="379"/>
        <end position="398"/>
    </location>
</feature>
<organism evidence="2 3">
    <name type="scientific">Handelsmanbacteria sp. (strain RIFCSPLOWO2_12_FULL_64_10)</name>
    <dbReference type="NCBI Taxonomy" id="1817868"/>
    <lineage>
        <taxon>Bacteria</taxon>
        <taxon>Candidatus Handelsmaniibacteriota</taxon>
    </lineage>
</organism>
<feature type="transmembrane region" description="Helical" evidence="1">
    <location>
        <begin position="435"/>
        <end position="456"/>
    </location>
</feature>
<feature type="transmembrane region" description="Helical" evidence="1">
    <location>
        <begin position="163"/>
        <end position="184"/>
    </location>
</feature>
<name>A0A1F6CHS1_HANXR</name>
<keyword evidence="1" id="KW-1133">Transmembrane helix</keyword>
<keyword evidence="1" id="KW-0472">Membrane</keyword>
<feature type="transmembrane region" description="Helical" evidence="1">
    <location>
        <begin position="468"/>
        <end position="492"/>
    </location>
</feature>
<sequence length="493" mass="52056">MPISVHLVAATFVLIAAGYAISIPPWNNPDEPAHFNYVRELAANGTLPVLRPGAWDSELLERLKTSRFRDANIDSITYEAHQPPLYYALEVPGYLATRGLTPFQQVLVLRGLSIVLGTALVYLTARLALVMAPARADIATTAAGFAAFLPMHTYMAAAINNDALGNLIGGALVLAAASGIQRGFGTRARLILGGLIGLALITKTTTYALIPVALAAFSYRRRLVDKLSWVLLFAEVGSVAGIALLVGGWWFARNGLIYGWDDLLATRHHDAVVVGQLRSDDPTAPAVDARISSAYQSFWGVFGWMGVPFQQPTYAAYSFISLLIVLGIPALVAQPPPSSAANQLSPHRASAVVLLAATAATMAAFVGYNLTFVQSQARYLFPSLAGVATLFALAVATFRQAASSDPSRAPRLSAAGGPAAAWLVAFATSVGSRGVFPWTLVAVAGALGVAAVMVFLEKRRFRWAGMAQAAVTVAGLAWADIALLVGVAIPAFR</sequence>
<dbReference type="EMBL" id="MFKF01000243">
    <property type="protein sequence ID" value="OGG48796.1"/>
    <property type="molecule type" value="Genomic_DNA"/>
</dbReference>
<accession>A0A1F6CHS1</accession>
<keyword evidence="1" id="KW-0812">Transmembrane</keyword>
<feature type="transmembrane region" description="Helical" evidence="1">
    <location>
        <begin position="229"/>
        <end position="252"/>
    </location>
</feature>
<feature type="transmembrane region" description="Helical" evidence="1">
    <location>
        <begin position="314"/>
        <end position="332"/>
    </location>
</feature>
<gene>
    <name evidence="2" type="ORF">A3F84_28170</name>
</gene>
<feature type="transmembrane region" description="Helical" evidence="1">
    <location>
        <begin position="107"/>
        <end position="125"/>
    </location>
</feature>
<proteinExistence type="predicted"/>
<protein>
    <recommendedName>
        <fullName evidence="4">Glycosyltransferase RgtA/B/C/D-like domain-containing protein</fullName>
    </recommendedName>
</protein>
<evidence type="ECO:0008006" key="4">
    <source>
        <dbReference type="Google" id="ProtNLM"/>
    </source>
</evidence>
<evidence type="ECO:0000313" key="2">
    <source>
        <dbReference type="EMBL" id="OGG48796.1"/>
    </source>
</evidence>
<comment type="caution">
    <text evidence="2">The sequence shown here is derived from an EMBL/GenBank/DDBJ whole genome shotgun (WGS) entry which is preliminary data.</text>
</comment>
<feature type="transmembrane region" description="Helical" evidence="1">
    <location>
        <begin position="352"/>
        <end position="373"/>
    </location>
</feature>
<evidence type="ECO:0000256" key="1">
    <source>
        <dbReference type="SAM" id="Phobius"/>
    </source>
</evidence>